<dbReference type="CDD" id="cd00198">
    <property type="entry name" value="vWFA"/>
    <property type="match status" value="1"/>
</dbReference>
<dbReference type="AlphaFoldDB" id="A0A6F8Y4I6"/>
<evidence type="ECO:0000256" key="1">
    <source>
        <dbReference type="ARBA" id="ARBA00004613"/>
    </source>
</evidence>
<feature type="domain" description="Hemicentin-1-like von Willebrand factor A" evidence="4">
    <location>
        <begin position="39"/>
        <end position="165"/>
    </location>
</feature>
<proteinExistence type="predicted"/>
<evidence type="ECO:0000256" key="3">
    <source>
        <dbReference type="ARBA" id="ARBA00022729"/>
    </source>
</evidence>
<reference evidence="5 6" key="1">
    <citation type="submission" date="2020-03" db="EMBL/GenBank/DDBJ databases">
        <title>Whole genome shotgun sequence of Phytohabitans flavus NBRC 107702.</title>
        <authorList>
            <person name="Komaki H."/>
            <person name="Tamura T."/>
        </authorList>
    </citation>
    <scope>NUCLEOTIDE SEQUENCE [LARGE SCALE GENOMIC DNA]</scope>
    <source>
        <strain evidence="5 6">NBRC 107702</strain>
    </source>
</reference>
<gene>
    <name evidence="5" type="ORF">Pflav_072810</name>
</gene>
<evidence type="ECO:0000256" key="2">
    <source>
        <dbReference type="ARBA" id="ARBA00022525"/>
    </source>
</evidence>
<evidence type="ECO:0000313" key="6">
    <source>
        <dbReference type="Proteomes" id="UP000502508"/>
    </source>
</evidence>
<dbReference type="Proteomes" id="UP000502508">
    <property type="component" value="Chromosome"/>
</dbReference>
<dbReference type="InterPro" id="IPR056861">
    <property type="entry name" value="HMCN1-like_VWA"/>
</dbReference>
<organism evidence="5 6">
    <name type="scientific">Phytohabitans flavus</name>
    <dbReference type="NCBI Taxonomy" id="1076124"/>
    <lineage>
        <taxon>Bacteria</taxon>
        <taxon>Bacillati</taxon>
        <taxon>Actinomycetota</taxon>
        <taxon>Actinomycetes</taxon>
        <taxon>Micromonosporales</taxon>
        <taxon>Micromonosporaceae</taxon>
    </lineage>
</organism>
<reference evidence="5 6" key="2">
    <citation type="submission" date="2020-03" db="EMBL/GenBank/DDBJ databases">
        <authorList>
            <person name="Ichikawa N."/>
            <person name="Kimura A."/>
            <person name="Kitahashi Y."/>
            <person name="Uohara A."/>
        </authorList>
    </citation>
    <scope>NUCLEOTIDE SEQUENCE [LARGE SCALE GENOMIC DNA]</scope>
    <source>
        <strain evidence="5 6">NBRC 107702</strain>
    </source>
</reference>
<keyword evidence="6" id="KW-1185">Reference proteome</keyword>
<dbReference type="InterPro" id="IPR036465">
    <property type="entry name" value="vWFA_dom_sf"/>
</dbReference>
<comment type="subcellular location">
    <subcellularLocation>
        <location evidence="1">Secreted</location>
    </subcellularLocation>
</comment>
<sequence length="255" mass="27396">MWEALVFRSRRKRSNDGEPFDGGASTEVEFQDGGYAVDLVLCIDVTASMTSIIETVKRGALTFHARLAEAMAQKEKPVGSLRIKVVAFRDFAADRVNPVQVGGFWQLPAEVAAFRQFVSGLRAAGGGDEPESGLEALAMAIDSDWDRQAEHRRHVIVLFTDAPAHPLGVGRAASDYPANMPEDLDALAARWGQGRDPSALMDANAKRLLIFAPERDPWTGIANGWSNTLHSPSKAGTGLSAVQLDDVIGIIAGSV</sequence>
<dbReference type="InterPro" id="IPR052969">
    <property type="entry name" value="Thr-specific_kinase-like"/>
</dbReference>
<protein>
    <recommendedName>
        <fullName evidence="4">Hemicentin-1-like von Willebrand factor A domain-containing protein</fullName>
    </recommendedName>
</protein>
<keyword evidence="3" id="KW-0732">Signal</keyword>
<keyword evidence="2" id="KW-0964">Secreted</keyword>
<dbReference type="Pfam" id="PF25106">
    <property type="entry name" value="VWA_4"/>
    <property type="match status" value="1"/>
</dbReference>
<name>A0A6F8Y4I6_9ACTN</name>
<dbReference type="PANTHER" id="PTHR47763">
    <property type="entry name" value="ALPHA-PROTEIN KINASE VWKA"/>
    <property type="match status" value="1"/>
</dbReference>
<dbReference type="EMBL" id="AP022870">
    <property type="protein sequence ID" value="BCB80871.1"/>
    <property type="molecule type" value="Genomic_DNA"/>
</dbReference>
<dbReference type="KEGG" id="pfla:Pflav_072810"/>
<evidence type="ECO:0000259" key="4">
    <source>
        <dbReference type="Pfam" id="PF25106"/>
    </source>
</evidence>
<evidence type="ECO:0000313" key="5">
    <source>
        <dbReference type="EMBL" id="BCB80871.1"/>
    </source>
</evidence>
<dbReference type="SUPFAM" id="SSF53300">
    <property type="entry name" value="vWA-like"/>
    <property type="match status" value="1"/>
</dbReference>
<accession>A0A6F8Y4I6</accession>
<dbReference type="Gene3D" id="3.40.50.410">
    <property type="entry name" value="von Willebrand factor, type A domain"/>
    <property type="match status" value="1"/>
</dbReference>